<dbReference type="EMBL" id="JABCRI010000023">
    <property type="protein sequence ID" value="KAF8378282.1"/>
    <property type="molecule type" value="Genomic_DNA"/>
</dbReference>
<organism evidence="2 3">
    <name type="scientific">Tetracentron sinense</name>
    <name type="common">Spur-leaf</name>
    <dbReference type="NCBI Taxonomy" id="13715"/>
    <lineage>
        <taxon>Eukaryota</taxon>
        <taxon>Viridiplantae</taxon>
        <taxon>Streptophyta</taxon>
        <taxon>Embryophyta</taxon>
        <taxon>Tracheophyta</taxon>
        <taxon>Spermatophyta</taxon>
        <taxon>Magnoliopsida</taxon>
        <taxon>Trochodendrales</taxon>
        <taxon>Trochodendraceae</taxon>
        <taxon>Tetracentron</taxon>
    </lineage>
</organism>
<evidence type="ECO:0000313" key="2">
    <source>
        <dbReference type="EMBL" id="KAF8378282.1"/>
    </source>
</evidence>
<dbReference type="OrthoDB" id="1906668at2759"/>
<reference evidence="2 3" key="1">
    <citation type="submission" date="2020-04" db="EMBL/GenBank/DDBJ databases">
        <title>Plant Genome Project.</title>
        <authorList>
            <person name="Zhang R.-G."/>
        </authorList>
    </citation>
    <scope>NUCLEOTIDE SEQUENCE [LARGE SCALE GENOMIC DNA]</scope>
    <source>
        <strain evidence="2">YNK0</strain>
        <tissue evidence="2">Leaf</tissue>
    </source>
</reference>
<sequence length="214" mass="23588">MSLSPPVVDYPNTVTTQPSTHPNGSFGTVFIVLAVIVVLAAIACFLGRFCNRRFSRQKAKPNHSFHPKERDIEIGFKKKIPTAMPAGAGNGETKEPKVARDGCPREEIDLIELKAVIKGFFEAKLRAYVDFKWVVDCLNGILAAPWRWKSEIRSAKQLMSKFDSCVGIGEDGELGEVRGDGSIGWGMDGLDVYEEQPVEVFDEMGALIDVAKQN</sequence>
<evidence type="ECO:0008006" key="4">
    <source>
        <dbReference type="Google" id="ProtNLM"/>
    </source>
</evidence>
<dbReference type="PANTHER" id="PTHR33429">
    <property type="entry name" value="OS02G0708000 PROTEIN-RELATED"/>
    <property type="match status" value="1"/>
</dbReference>
<keyword evidence="1" id="KW-0812">Transmembrane</keyword>
<comment type="caution">
    <text evidence="2">The sequence shown here is derived from an EMBL/GenBank/DDBJ whole genome shotgun (WGS) entry which is preliminary data.</text>
</comment>
<protein>
    <recommendedName>
        <fullName evidence="4">Transmembrane protein</fullName>
    </recommendedName>
</protein>
<proteinExistence type="predicted"/>
<dbReference type="PANTHER" id="PTHR33429:SF7">
    <property type="entry name" value="OS02G0708000 PROTEIN"/>
    <property type="match status" value="1"/>
</dbReference>
<dbReference type="Proteomes" id="UP000655225">
    <property type="component" value="Unassembled WGS sequence"/>
</dbReference>
<gene>
    <name evidence="2" type="ORF">HHK36_029621</name>
</gene>
<evidence type="ECO:0000313" key="3">
    <source>
        <dbReference type="Proteomes" id="UP000655225"/>
    </source>
</evidence>
<keyword evidence="1" id="KW-1133">Transmembrane helix</keyword>
<evidence type="ECO:0000256" key="1">
    <source>
        <dbReference type="SAM" id="Phobius"/>
    </source>
</evidence>
<name>A0A835CZT2_TETSI</name>
<keyword evidence="3" id="KW-1185">Reference proteome</keyword>
<feature type="transmembrane region" description="Helical" evidence="1">
    <location>
        <begin position="26"/>
        <end position="50"/>
    </location>
</feature>
<keyword evidence="1" id="KW-0472">Membrane</keyword>
<dbReference type="AlphaFoldDB" id="A0A835CZT2"/>
<accession>A0A835CZT2</accession>